<evidence type="ECO:0000256" key="1">
    <source>
        <dbReference type="SAM" id="MobiDB-lite"/>
    </source>
</evidence>
<feature type="compositionally biased region" description="Basic and acidic residues" evidence="1">
    <location>
        <begin position="38"/>
        <end position="59"/>
    </location>
</feature>
<dbReference type="RefSeq" id="WP_085510360.1">
    <property type="nucleotide sequence ID" value="NZ_FXAP01000001.1"/>
</dbReference>
<feature type="region of interest" description="Disordered" evidence="1">
    <location>
        <begin position="135"/>
        <end position="170"/>
    </location>
</feature>
<reference evidence="2 3" key="1">
    <citation type="submission" date="2018-11" db="EMBL/GenBank/DDBJ databases">
        <title>Sequencing the genomes of 1000 actinobacteria strains.</title>
        <authorList>
            <person name="Klenk H.-P."/>
        </authorList>
    </citation>
    <scope>NUCLEOTIDE SEQUENCE [LARGE SCALE GENOMIC DNA]</scope>
    <source>
        <strain evidence="2 3">DSM 14012</strain>
    </source>
</reference>
<sequence>MPKTEEEIAAEAAETAANAAKTIEEQLAAAQAEAEKWKSLSRKNEERATANADKARQLDELEAANQTEQEKLLARAEAAEAKLAEIDAKTTAATLREEIAKEKGFEDRKIPATALRGATREELEAHADEILALLPAPPEAPGSEGQGDTGKPIGDGELSPDDIVAAATAR</sequence>
<evidence type="ECO:0008006" key="4">
    <source>
        <dbReference type="Google" id="ProtNLM"/>
    </source>
</evidence>
<organism evidence="2 3">
    <name type="scientific">Plantibacter flavus</name>
    <dbReference type="NCBI Taxonomy" id="150123"/>
    <lineage>
        <taxon>Bacteria</taxon>
        <taxon>Bacillati</taxon>
        <taxon>Actinomycetota</taxon>
        <taxon>Actinomycetes</taxon>
        <taxon>Micrococcales</taxon>
        <taxon>Microbacteriaceae</taxon>
        <taxon>Plantibacter</taxon>
    </lineage>
</organism>
<dbReference type="AlphaFoldDB" id="A0A3N2C0V0"/>
<feature type="region of interest" description="Disordered" evidence="1">
    <location>
        <begin position="38"/>
        <end position="63"/>
    </location>
</feature>
<protein>
    <recommendedName>
        <fullName evidence="4">Scaffolding protein</fullName>
    </recommendedName>
</protein>
<dbReference type="Proteomes" id="UP000266915">
    <property type="component" value="Unassembled WGS sequence"/>
</dbReference>
<dbReference type="EMBL" id="RKHL01000001">
    <property type="protein sequence ID" value="ROR81123.1"/>
    <property type="molecule type" value="Genomic_DNA"/>
</dbReference>
<proteinExistence type="predicted"/>
<accession>A0A3N2C0V0</accession>
<name>A0A3N2C0V0_9MICO</name>
<keyword evidence="3" id="KW-1185">Reference proteome</keyword>
<evidence type="ECO:0000313" key="3">
    <source>
        <dbReference type="Proteomes" id="UP000266915"/>
    </source>
</evidence>
<gene>
    <name evidence="2" type="ORF">EDD42_1175</name>
</gene>
<evidence type="ECO:0000313" key="2">
    <source>
        <dbReference type="EMBL" id="ROR81123.1"/>
    </source>
</evidence>
<comment type="caution">
    <text evidence="2">The sequence shown here is derived from an EMBL/GenBank/DDBJ whole genome shotgun (WGS) entry which is preliminary data.</text>
</comment>